<dbReference type="STRING" id="1003232.J8ZQD5"/>
<organism evidence="2 3">
    <name type="scientific">Edhazardia aedis (strain USNM 41457)</name>
    <name type="common">Microsporidian parasite</name>
    <dbReference type="NCBI Taxonomy" id="1003232"/>
    <lineage>
        <taxon>Eukaryota</taxon>
        <taxon>Fungi</taxon>
        <taxon>Fungi incertae sedis</taxon>
        <taxon>Microsporidia</taxon>
        <taxon>Edhazardia</taxon>
    </lineage>
</organism>
<dbReference type="SMART" id="SM01030">
    <property type="entry name" value="BHD_1"/>
    <property type="match status" value="1"/>
</dbReference>
<feature type="domain" description="Rad4 beta-hairpin" evidence="1">
    <location>
        <begin position="232"/>
        <end position="283"/>
    </location>
</feature>
<dbReference type="GO" id="GO:0006298">
    <property type="term" value="P:mismatch repair"/>
    <property type="evidence" value="ECO:0007669"/>
    <property type="project" value="TreeGrafter"/>
</dbReference>
<proteinExistence type="predicted"/>
<dbReference type="InParanoid" id="J8ZQD5"/>
<dbReference type="Proteomes" id="UP000003163">
    <property type="component" value="Unassembled WGS sequence"/>
</dbReference>
<dbReference type="HOGENOM" id="CLU_052403_0_0_1"/>
<keyword evidence="3" id="KW-1185">Reference proteome</keyword>
<reference evidence="2 3" key="1">
    <citation type="submission" date="2011-08" db="EMBL/GenBank/DDBJ databases">
        <authorList>
            <person name="Liu Z.J."/>
            <person name="Shi F.L."/>
            <person name="Lu J.Q."/>
            <person name="Li M."/>
            <person name="Wang Z.L."/>
        </authorList>
    </citation>
    <scope>NUCLEOTIDE SEQUENCE [LARGE SCALE GENOMIC DNA]</scope>
    <source>
        <strain evidence="2 3">USNM 41457</strain>
    </source>
</reference>
<evidence type="ECO:0000313" key="3">
    <source>
        <dbReference type="Proteomes" id="UP000003163"/>
    </source>
</evidence>
<protein>
    <recommendedName>
        <fullName evidence="1">Rad4 beta-hairpin domain-containing protein</fullName>
    </recommendedName>
</protein>
<dbReference type="OrthoDB" id="300780at2759"/>
<comment type="caution">
    <text evidence="2">The sequence shown here is derived from an EMBL/GenBank/DDBJ whole genome shotgun (WGS) entry which is preliminary data.</text>
</comment>
<dbReference type="GO" id="GO:0000111">
    <property type="term" value="C:nucleotide-excision repair factor 2 complex"/>
    <property type="evidence" value="ECO:0007669"/>
    <property type="project" value="TreeGrafter"/>
</dbReference>
<evidence type="ECO:0000313" key="2">
    <source>
        <dbReference type="EMBL" id="EJW01908.1"/>
    </source>
</evidence>
<name>J8ZQD5_EDHAE</name>
<accession>J8ZQD5</accession>
<dbReference type="InterPro" id="IPR004583">
    <property type="entry name" value="DNA_repair_Rad4"/>
</dbReference>
<dbReference type="GO" id="GO:0071942">
    <property type="term" value="C:XPC complex"/>
    <property type="evidence" value="ECO:0007669"/>
    <property type="project" value="TreeGrafter"/>
</dbReference>
<reference evidence="3" key="2">
    <citation type="submission" date="2015-07" db="EMBL/GenBank/DDBJ databases">
        <title>Contrasting host-pathogen interactions and genome evolution in two generalist and specialist microsporidian pathogens of mosquitoes.</title>
        <authorList>
            <consortium name="The Broad Institute Genomics Platform"/>
            <consortium name="The Broad Institute Genome Sequencing Center for Infectious Disease"/>
            <person name="Cuomo C.A."/>
            <person name="Sanscrainte N.D."/>
            <person name="Goldberg J.M."/>
            <person name="Heiman D."/>
            <person name="Young S."/>
            <person name="Zeng Q."/>
            <person name="Becnel J.J."/>
            <person name="Birren B.W."/>
        </authorList>
    </citation>
    <scope>NUCLEOTIDE SEQUENCE [LARGE SCALE GENOMIC DNA]</scope>
    <source>
        <strain evidence="3">USNM 41457</strain>
    </source>
</reference>
<dbReference type="PANTHER" id="PTHR12135">
    <property type="entry name" value="DNA REPAIR PROTEIN XP-C / RAD4"/>
    <property type="match status" value="1"/>
</dbReference>
<dbReference type="VEuPathDB" id="MicrosporidiaDB:EDEG_03624"/>
<dbReference type="PANTHER" id="PTHR12135:SF0">
    <property type="entry name" value="DNA REPAIR PROTEIN COMPLEMENTING XP-C CELLS"/>
    <property type="match status" value="1"/>
</dbReference>
<dbReference type="GO" id="GO:0005737">
    <property type="term" value="C:cytoplasm"/>
    <property type="evidence" value="ECO:0007669"/>
    <property type="project" value="TreeGrafter"/>
</dbReference>
<dbReference type="OMA" id="IPCRIYF"/>
<dbReference type="GO" id="GO:0003684">
    <property type="term" value="F:damaged DNA binding"/>
    <property type="evidence" value="ECO:0007669"/>
    <property type="project" value="InterPro"/>
</dbReference>
<gene>
    <name evidence="2" type="ORF">EDEG_03624</name>
</gene>
<dbReference type="Pfam" id="PF10403">
    <property type="entry name" value="BHD_1"/>
    <property type="match status" value="1"/>
</dbReference>
<dbReference type="EMBL" id="AFBI03000104">
    <property type="protein sequence ID" value="EJW01908.1"/>
    <property type="molecule type" value="Genomic_DNA"/>
</dbReference>
<evidence type="ECO:0000259" key="1">
    <source>
        <dbReference type="SMART" id="SM01030"/>
    </source>
</evidence>
<sequence>MDDSWDEVEEFDEQFIIPESKIKQNKNKRLKILNSLLQVIKEILDIELIKEYFDVLDVKDEQIIQNIVVLVKKHLQTFYKIKYDLNSHNIVLFLVLNVIKPNSCRLLIGIDEKRAEVSFLEVSNGNIFRDPNISQKFQNKTFSNKFVVSIDFLFNIKDHTITNSTQSMNLIFFAKNILENSIEPMKENFRKLLYEKLKSMKILDEKLTFEEYVNNMLLIKENCPFEKFDSKKLNEIPQSKNKLKIHPNFVMETLLNKRFIVFPKRQIAGYFKGEPIYQRKNVKQLYTINQLKKMGKIIKNSEKHPYRILPAKENSGEKVFLYAPWQVEDIRISSLNELIKQKKENKHKYADYFHENHIPVDSFYSSDPLSFDVCKMLRLPVIEVVTRFFRKTPIVEGVFIEIKNREIFQLFLMNYKYSVYIDEKTEMLEKTISLWLKVIKKTKKYIKIRQEIGFDESETEGNFI</sequence>
<dbReference type="GO" id="GO:0003697">
    <property type="term" value="F:single-stranded DNA binding"/>
    <property type="evidence" value="ECO:0007669"/>
    <property type="project" value="TreeGrafter"/>
</dbReference>
<dbReference type="GO" id="GO:0006289">
    <property type="term" value="P:nucleotide-excision repair"/>
    <property type="evidence" value="ECO:0007669"/>
    <property type="project" value="InterPro"/>
</dbReference>
<dbReference type="InterPro" id="IPR018326">
    <property type="entry name" value="Rad4_beta-hairpin_dom1"/>
</dbReference>
<dbReference type="AlphaFoldDB" id="J8ZQD5"/>